<dbReference type="EMBL" id="SIXH01000085">
    <property type="protein sequence ID" value="TBO59341.1"/>
    <property type="molecule type" value="Genomic_DNA"/>
</dbReference>
<evidence type="ECO:0000313" key="1">
    <source>
        <dbReference type="EMBL" id="TBO59341.1"/>
    </source>
</evidence>
<sequence length="226" mass="25354">MTDLPEDGQPIEAVPTVYSGTTFRSRLEADWARTLDTQSILWRYEPEQITLPSGAHYLPDFWLPEIGTWLEVKGPATPRKEKAVELGKARACRCDGPCACAWPGGEMVLLGWVAERTHGDINVGRSRSGYASWAAAHGPSAHFALCPWCGLRQWITLRRPWKCRACRRSLESEELYQPHDRVLPFGSGSGWSPADTAAIRREIAEQIAEAEAADSERSRWEALYEE</sequence>
<dbReference type="Proteomes" id="UP000292452">
    <property type="component" value="Unassembled WGS sequence"/>
</dbReference>
<name>A0A4V2JIT0_STRKA</name>
<dbReference type="RefSeq" id="WP_094791817.1">
    <property type="nucleotide sequence ID" value="NZ_NDXL01000001.1"/>
</dbReference>
<dbReference type="Gene3D" id="3.40.91.30">
    <property type="match status" value="1"/>
</dbReference>
<reference evidence="1 2" key="1">
    <citation type="submission" date="2019-02" db="EMBL/GenBank/DDBJ databases">
        <title>Draft Genome Sequence of Streptomyces sp. AM-2504, identified by 16S rRNA comparative analysis as a Streptomyces Kasugaensis strain.</title>
        <authorList>
            <person name="Napolioni V."/>
            <person name="Giuliodori A.M."/>
            <person name="Spurio R."/>
            <person name="Fabbretti A."/>
        </authorList>
    </citation>
    <scope>NUCLEOTIDE SEQUENCE [LARGE SCALE GENOMIC DNA]</scope>
    <source>
        <strain evidence="1 2">AM-2504</strain>
    </source>
</reference>
<accession>A0A4V2JIT0</accession>
<organism evidence="1 2">
    <name type="scientific">Streptomyces kasugaensis</name>
    <dbReference type="NCBI Taxonomy" id="1946"/>
    <lineage>
        <taxon>Bacteria</taxon>
        <taxon>Bacillati</taxon>
        <taxon>Actinomycetota</taxon>
        <taxon>Actinomycetes</taxon>
        <taxon>Kitasatosporales</taxon>
        <taxon>Streptomycetaceae</taxon>
        <taxon>Streptomyces</taxon>
    </lineage>
</organism>
<dbReference type="OrthoDB" id="1667101at2"/>
<evidence type="ECO:0000313" key="2">
    <source>
        <dbReference type="Proteomes" id="UP000292452"/>
    </source>
</evidence>
<keyword evidence="2" id="KW-1185">Reference proteome</keyword>
<proteinExistence type="predicted"/>
<comment type="caution">
    <text evidence="1">The sequence shown here is derived from an EMBL/GenBank/DDBJ whole genome shotgun (WGS) entry which is preliminary data.</text>
</comment>
<protein>
    <submittedName>
        <fullName evidence="1">Uncharacterized protein</fullName>
    </submittedName>
</protein>
<dbReference type="AlphaFoldDB" id="A0A4V2JIT0"/>
<gene>
    <name evidence="1" type="ORF">EYS09_12540</name>
</gene>